<keyword evidence="4" id="KW-1185">Reference proteome</keyword>
<proteinExistence type="predicted"/>
<feature type="transmembrane region" description="Helical" evidence="2">
    <location>
        <begin position="204"/>
        <end position="222"/>
    </location>
</feature>
<keyword evidence="2" id="KW-1133">Transmembrane helix</keyword>
<dbReference type="RefSeq" id="WP_126551951.1">
    <property type="nucleotide sequence ID" value="NZ_BIFS01000001.1"/>
</dbReference>
<dbReference type="EMBL" id="BIFS01000001">
    <property type="protein sequence ID" value="GCE20249.1"/>
    <property type="molecule type" value="Genomic_DNA"/>
</dbReference>
<dbReference type="OrthoDB" id="153754at2"/>
<name>A0A402AMH4_9CHLR</name>
<protein>
    <submittedName>
        <fullName evidence="3">Uncharacterized protein</fullName>
    </submittedName>
</protein>
<accession>A0A402AMH4</accession>
<keyword evidence="2" id="KW-0812">Transmembrane</keyword>
<evidence type="ECO:0000256" key="1">
    <source>
        <dbReference type="SAM" id="MobiDB-lite"/>
    </source>
</evidence>
<evidence type="ECO:0000313" key="3">
    <source>
        <dbReference type="EMBL" id="GCE20249.1"/>
    </source>
</evidence>
<evidence type="ECO:0000313" key="4">
    <source>
        <dbReference type="Proteomes" id="UP000287188"/>
    </source>
</evidence>
<evidence type="ECO:0000256" key="2">
    <source>
        <dbReference type="SAM" id="Phobius"/>
    </source>
</evidence>
<gene>
    <name evidence="3" type="ORF">KDK_40490</name>
</gene>
<feature type="transmembrane region" description="Helical" evidence="2">
    <location>
        <begin position="176"/>
        <end position="198"/>
    </location>
</feature>
<organism evidence="3 4">
    <name type="scientific">Dictyobacter kobayashii</name>
    <dbReference type="NCBI Taxonomy" id="2014872"/>
    <lineage>
        <taxon>Bacteria</taxon>
        <taxon>Bacillati</taxon>
        <taxon>Chloroflexota</taxon>
        <taxon>Ktedonobacteria</taxon>
        <taxon>Ktedonobacterales</taxon>
        <taxon>Dictyobacteraceae</taxon>
        <taxon>Dictyobacter</taxon>
    </lineage>
</organism>
<dbReference type="Proteomes" id="UP000287188">
    <property type="component" value="Unassembled WGS sequence"/>
</dbReference>
<dbReference type="AlphaFoldDB" id="A0A402AMH4"/>
<reference evidence="4" key="1">
    <citation type="submission" date="2018-12" db="EMBL/GenBank/DDBJ databases">
        <title>Tengunoibacter tsumagoiensis gen. nov., sp. nov., Dictyobacter kobayashii sp. nov., D. alpinus sp. nov., and D. joshuensis sp. nov. and description of Dictyobacteraceae fam. nov. within the order Ktedonobacterales isolated from Tengu-no-mugimeshi.</title>
        <authorList>
            <person name="Wang C.M."/>
            <person name="Zheng Y."/>
            <person name="Sakai Y."/>
            <person name="Toyoda A."/>
            <person name="Minakuchi Y."/>
            <person name="Abe K."/>
            <person name="Yokota A."/>
            <person name="Yabe S."/>
        </authorList>
    </citation>
    <scope>NUCLEOTIDE SEQUENCE [LARGE SCALE GENOMIC DNA]</scope>
    <source>
        <strain evidence="4">Uno11</strain>
    </source>
</reference>
<sequence length="227" mass="25058">MPNTTTAAAKIFQRLKGLQAQMQPGEEPILALPAIWDGGQSSHSTACDVIVTNQRVIGYYYRGFPRERIFMDALNLADLRTVTWREKNYEPVFREILVSDGHRNVYIRTPRQKSEFLYEALRLATTPGTQSATTPATETTAEADAPATEQIQDTAEQTGPVYNREQVRRSFEKSSLAVVLLLVGGVLIEIISLLLLFTLHSASISGPLFVAGFVAVAASFLARQQAK</sequence>
<feature type="compositionally biased region" description="Low complexity" evidence="1">
    <location>
        <begin position="132"/>
        <end position="149"/>
    </location>
</feature>
<comment type="caution">
    <text evidence="3">The sequence shown here is derived from an EMBL/GenBank/DDBJ whole genome shotgun (WGS) entry which is preliminary data.</text>
</comment>
<keyword evidence="2" id="KW-0472">Membrane</keyword>
<feature type="region of interest" description="Disordered" evidence="1">
    <location>
        <begin position="127"/>
        <end position="159"/>
    </location>
</feature>